<name>A0ABU8E4B3_9ACTN</name>
<accession>A0ABU8E4B3</accession>
<comment type="subcellular location">
    <subcellularLocation>
        <location evidence="1">Cell membrane</location>
        <topology evidence="1">Multi-pass membrane protein</topology>
    </subcellularLocation>
</comment>
<evidence type="ECO:0000256" key="5">
    <source>
        <dbReference type="ARBA" id="ARBA00022989"/>
    </source>
</evidence>
<evidence type="ECO:0000313" key="9">
    <source>
        <dbReference type="EMBL" id="MEI4278484.1"/>
    </source>
</evidence>
<proteinExistence type="inferred from homology"/>
<evidence type="ECO:0000256" key="4">
    <source>
        <dbReference type="ARBA" id="ARBA00022692"/>
    </source>
</evidence>
<dbReference type="SUPFAM" id="SSF82866">
    <property type="entry name" value="Multidrug efflux transporter AcrB transmembrane domain"/>
    <property type="match status" value="2"/>
</dbReference>
<feature type="transmembrane region" description="Helical" evidence="7">
    <location>
        <begin position="545"/>
        <end position="568"/>
    </location>
</feature>
<keyword evidence="10" id="KW-1185">Reference proteome</keyword>
<feature type="transmembrane region" description="Helical" evidence="7">
    <location>
        <begin position="205"/>
        <end position="226"/>
    </location>
</feature>
<keyword evidence="6 7" id="KW-0472">Membrane</keyword>
<evidence type="ECO:0000256" key="1">
    <source>
        <dbReference type="ARBA" id="ARBA00004651"/>
    </source>
</evidence>
<gene>
    <name evidence="9" type="ORF">UXQ13_08395</name>
</gene>
<feature type="transmembrane region" description="Helical" evidence="7">
    <location>
        <begin position="232"/>
        <end position="252"/>
    </location>
</feature>
<feature type="transmembrane region" description="Helical" evidence="7">
    <location>
        <begin position="519"/>
        <end position="538"/>
    </location>
</feature>
<dbReference type="PROSITE" id="PS50156">
    <property type="entry name" value="SSD"/>
    <property type="match status" value="1"/>
</dbReference>
<protein>
    <submittedName>
        <fullName evidence="9">MMPL family transporter</fullName>
    </submittedName>
</protein>
<feature type="domain" description="SSD" evidence="8">
    <location>
        <begin position="181"/>
        <end position="330"/>
    </location>
</feature>
<keyword evidence="5 7" id="KW-1133">Transmembrane helix</keyword>
<feature type="transmembrane region" description="Helical" evidence="7">
    <location>
        <begin position="631"/>
        <end position="650"/>
    </location>
</feature>
<evidence type="ECO:0000256" key="3">
    <source>
        <dbReference type="ARBA" id="ARBA00022475"/>
    </source>
</evidence>
<dbReference type="RefSeq" id="WP_225232193.1">
    <property type="nucleotide sequence ID" value="NZ_JBAPLV010000007.1"/>
</dbReference>
<dbReference type="Gene3D" id="1.20.1640.10">
    <property type="entry name" value="Multidrug efflux transporter AcrB transmembrane domain"/>
    <property type="match status" value="2"/>
</dbReference>
<dbReference type="InterPro" id="IPR050545">
    <property type="entry name" value="Mycobact_MmpL"/>
</dbReference>
<evidence type="ECO:0000256" key="2">
    <source>
        <dbReference type="ARBA" id="ARBA00010157"/>
    </source>
</evidence>
<comment type="caution">
    <text evidence="9">The sequence shown here is derived from an EMBL/GenBank/DDBJ whole genome shotgun (WGS) entry which is preliminary data.</text>
</comment>
<dbReference type="InterPro" id="IPR000731">
    <property type="entry name" value="SSD"/>
</dbReference>
<comment type="similarity">
    <text evidence="2">Belongs to the resistance-nodulation-cell division (RND) (TC 2.A.6) family. MmpL subfamily.</text>
</comment>
<evidence type="ECO:0000259" key="8">
    <source>
        <dbReference type="PROSITE" id="PS50156"/>
    </source>
</evidence>
<feature type="transmembrane region" description="Helical" evidence="7">
    <location>
        <begin position="662"/>
        <end position="687"/>
    </location>
</feature>
<sequence length="729" mass="73660">MAALLARLGALAHRRRLTVVLVWLAVLVAGGVGAATLAGETTSSFSIPGQESTVALDRISEEFGATDAGASAQVVVRAPAGTTLADPDQATALGTLVADLGGLPGVVSASNPLDQAAPTVNQELTTGYSTVTYDVGPGEVTPAEQDALLAAVTDARDSGLTVEVAGQALEAAPEIGGIGEIAGVVVAVLVLALTYGTLVVAGMNLLTAAVGVGIGVLGITIATGFLELSSTTSILAAMLGLAVGIDYALFIINRHRQELRRGVDVPTAIATAVGTAGSAVVTAGLTVVIALVGLFVAGIPFLTQMGIAAGATIVVAVLVALTLVPAVLSFLGRRALPKKQRDLPPAASVDDAAPATGLFGRWAVAVTKHRIVALLAAVVALGVISIPVASMRTTLIQTPPADSTQDRAQQLLADGFGAGINGPITVLFEGTGAAETATAATPGIQGLDDVVTVTPAIPNADGDAALLTVVPDSGPTSAATEQLVEDLRAELSDLDGVTASVTGQTAVSVDVASSLNSALPVYLALVVGLALVLLVLVFRSLLVPLVGVLGFLLTIGAALGATVAVFQWGWLGDLVNLESAGPLISLTPILVIGILFGLAMDYQVFLVSRMHEAHAHGAAPTAAIRSGFRSAAPVVFAAALIMFSVFAGFVPAGDATIKSIGFALAIGVLFDAFVVRMVLVPAALALLGERAWWLPRWLRWLPVLDVEGAALEKADPRDDERELVGTSAP</sequence>
<evidence type="ECO:0000313" key="10">
    <source>
        <dbReference type="Proteomes" id="UP001373496"/>
    </source>
</evidence>
<feature type="transmembrane region" description="Helical" evidence="7">
    <location>
        <begin position="307"/>
        <end position="331"/>
    </location>
</feature>
<feature type="transmembrane region" description="Helical" evidence="7">
    <location>
        <begin position="371"/>
        <end position="390"/>
    </location>
</feature>
<feature type="transmembrane region" description="Helical" evidence="7">
    <location>
        <begin position="580"/>
        <end position="600"/>
    </location>
</feature>
<feature type="transmembrane region" description="Helical" evidence="7">
    <location>
        <begin position="181"/>
        <end position="198"/>
    </location>
</feature>
<evidence type="ECO:0000256" key="7">
    <source>
        <dbReference type="SAM" id="Phobius"/>
    </source>
</evidence>
<keyword evidence="4 7" id="KW-0812">Transmembrane</keyword>
<dbReference type="Pfam" id="PF03176">
    <property type="entry name" value="MMPL"/>
    <property type="match status" value="2"/>
</dbReference>
<dbReference type="EMBL" id="JBAPLV010000007">
    <property type="protein sequence ID" value="MEI4278484.1"/>
    <property type="molecule type" value="Genomic_DNA"/>
</dbReference>
<evidence type="ECO:0000256" key="6">
    <source>
        <dbReference type="ARBA" id="ARBA00023136"/>
    </source>
</evidence>
<keyword evidence="3" id="KW-1003">Cell membrane</keyword>
<dbReference type="Proteomes" id="UP001373496">
    <property type="component" value="Unassembled WGS sequence"/>
</dbReference>
<feature type="transmembrane region" description="Helical" evidence="7">
    <location>
        <begin position="273"/>
        <end position="301"/>
    </location>
</feature>
<dbReference type="InterPro" id="IPR004869">
    <property type="entry name" value="MMPL_dom"/>
</dbReference>
<dbReference type="PANTHER" id="PTHR33406">
    <property type="entry name" value="MEMBRANE PROTEIN MJ1562-RELATED"/>
    <property type="match status" value="1"/>
</dbReference>
<organism evidence="9 10">
    <name type="scientific">Klenkia terrae</name>
    <dbReference type="NCBI Taxonomy" id="1052259"/>
    <lineage>
        <taxon>Bacteria</taxon>
        <taxon>Bacillati</taxon>
        <taxon>Actinomycetota</taxon>
        <taxon>Actinomycetes</taxon>
        <taxon>Geodermatophilales</taxon>
        <taxon>Geodermatophilaceae</taxon>
        <taxon>Klenkia</taxon>
    </lineage>
</organism>
<reference evidence="9 10" key="1">
    <citation type="submission" date="2024-03" db="EMBL/GenBank/DDBJ databases">
        <title>Draft genome sequence of Klenkia terrae.</title>
        <authorList>
            <person name="Duangmal K."/>
            <person name="Chantavorakit T."/>
        </authorList>
    </citation>
    <scope>NUCLEOTIDE SEQUENCE [LARGE SCALE GENOMIC DNA]</scope>
    <source>
        <strain evidence="9 10">JCM 17786</strain>
    </source>
</reference>
<dbReference type="PANTHER" id="PTHR33406:SF11">
    <property type="entry name" value="MEMBRANE PROTEIN SCO6666-RELATED"/>
    <property type="match status" value="1"/>
</dbReference>